<sequence>MKFIKSTFITFISNIFIFGISFLTTIITSRVLRTTGAGLLGVSNNIITFSLLIVGFGISASNVFFIGKDKKKINSILGVNLIITIFSVIFVIIAYILNLKFNFKAFNGVTGKLLVVVFLVVPVTNLKTLLISVLLGLQDIVSYNKANVIDKLLTFIMLITSIFWFKSVYSVILSGLIASIIMLVMVLYIIRYKYKYKFSFERSMLKDMLRYGIKAQIGNVIQTLNYRLDIFIINYYLTLAQVGIYSRAVALGETLWKITGSVGTVVLPMTTHAKNKNEMKEFINKVTRISFYIILLGSVFLVIISRPLIQFLLGKPFLPAADALNFLIPGISVFSISNILSNYIAGVGKVEKNIIASIVSCILTVILDIALVPKMGINGAALGTSVSYIVFTCITIGFYNNITGSKLTDIIILRKSDILEVKGGIQKFINKIRKK</sequence>
<organism evidence="7 8">
    <name type="scientific">Clostridium novyi A str. 4552</name>
    <dbReference type="NCBI Taxonomy" id="1444289"/>
    <lineage>
        <taxon>Bacteria</taxon>
        <taxon>Bacillati</taxon>
        <taxon>Bacillota</taxon>
        <taxon>Clostridia</taxon>
        <taxon>Eubacteriales</taxon>
        <taxon>Clostridiaceae</taxon>
        <taxon>Clostridium</taxon>
    </lineage>
</organism>
<feature type="transmembrane region" description="Helical" evidence="6">
    <location>
        <begin position="379"/>
        <end position="399"/>
    </location>
</feature>
<keyword evidence="4 6" id="KW-1133">Transmembrane helix</keyword>
<gene>
    <name evidence="7" type="ORF">Z968_06400</name>
</gene>
<dbReference type="PANTHER" id="PTHR30250">
    <property type="entry name" value="PST FAMILY PREDICTED COLANIC ACID TRANSPORTER"/>
    <property type="match status" value="1"/>
</dbReference>
<evidence type="ECO:0000256" key="3">
    <source>
        <dbReference type="ARBA" id="ARBA00022692"/>
    </source>
</evidence>
<dbReference type="AlphaFoldDB" id="A0A0A0I4V8"/>
<keyword evidence="3 6" id="KW-0812">Transmembrane</keyword>
<feature type="transmembrane region" description="Helical" evidence="6">
    <location>
        <begin position="148"/>
        <end position="165"/>
    </location>
</feature>
<keyword evidence="5 6" id="KW-0472">Membrane</keyword>
<comment type="caution">
    <text evidence="7">The sequence shown here is derived from an EMBL/GenBank/DDBJ whole genome shotgun (WGS) entry which is preliminary data.</text>
</comment>
<feature type="transmembrane region" description="Helical" evidence="6">
    <location>
        <begin position="171"/>
        <end position="190"/>
    </location>
</feature>
<proteinExistence type="predicted"/>
<feature type="transmembrane region" description="Helical" evidence="6">
    <location>
        <begin position="289"/>
        <end position="314"/>
    </location>
</feature>
<evidence type="ECO:0000256" key="6">
    <source>
        <dbReference type="SAM" id="Phobius"/>
    </source>
</evidence>
<evidence type="ECO:0000256" key="2">
    <source>
        <dbReference type="ARBA" id="ARBA00022475"/>
    </source>
</evidence>
<evidence type="ECO:0000313" key="8">
    <source>
        <dbReference type="Proteomes" id="UP000030012"/>
    </source>
</evidence>
<evidence type="ECO:0000313" key="7">
    <source>
        <dbReference type="EMBL" id="KGM96434.1"/>
    </source>
</evidence>
<feature type="transmembrane region" description="Helical" evidence="6">
    <location>
        <begin position="7"/>
        <end position="26"/>
    </location>
</feature>
<dbReference type="GO" id="GO:0005886">
    <property type="term" value="C:plasma membrane"/>
    <property type="evidence" value="ECO:0007669"/>
    <property type="project" value="UniProtKB-SubCell"/>
</dbReference>
<keyword evidence="2" id="KW-1003">Cell membrane</keyword>
<dbReference type="Pfam" id="PF13440">
    <property type="entry name" value="Polysacc_synt_3"/>
    <property type="match status" value="1"/>
</dbReference>
<feature type="transmembrane region" description="Helical" evidence="6">
    <location>
        <begin position="113"/>
        <end position="136"/>
    </location>
</feature>
<dbReference type="PANTHER" id="PTHR30250:SF11">
    <property type="entry name" value="O-ANTIGEN TRANSPORTER-RELATED"/>
    <property type="match status" value="1"/>
</dbReference>
<dbReference type="OrthoDB" id="5240734at2"/>
<dbReference type="InterPro" id="IPR050833">
    <property type="entry name" value="Poly_Biosynth_Transport"/>
</dbReference>
<dbReference type="Proteomes" id="UP000030012">
    <property type="component" value="Unassembled WGS sequence"/>
</dbReference>
<evidence type="ECO:0000256" key="4">
    <source>
        <dbReference type="ARBA" id="ARBA00022989"/>
    </source>
</evidence>
<evidence type="ECO:0000256" key="5">
    <source>
        <dbReference type="ARBA" id="ARBA00023136"/>
    </source>
</evidence>
<feature type="transmembrane region" description="Helical" evidence="6">
    <location>
        <begin position="354"/>
        <end position="373"/>
    </location>
</feature>
<accession>A0A0A0I4V8</accession>
<reference evidence="7 8" key="1">
    <citation type="submission" date="2014-01" db="EMBL/GenBank/DDBJ databases">
        <title>Plasmidome dynamics in the species complex Clostridium novyi sensu lato converts strains of independent lineages into distinctly different pathogens.</title>
        <authorList>
            <person name="Skarin H."/>
            <person name="Segerman B."/>
        </authorList>
    </citation>
    <scope>NUCLEOTIDE SEQUENCE [LARGE SCALE GENOMIC DNA]</scope>
    <source>
        <strain evidence="7 8">4552</strain>
    </source>
</reference>
<protein>
    <submittedName>
        <fullName evidence="7">Uncharacterized protein</fullName>
    </submittedName>
</protein>
<feature type="transmembrane region" description="Helical" evidence="6">
    <location>
        <begin position="46"/>
        <end position="65"/>
    </location>
</feature>
<name>A0A0A0I4V8_CLONO</name>
<feature type="transmembrane region" description="Helical" evidence="6">
    <location>
        <begin position="326"/>
        <end position="345"/>
    </location>
</feature>
<dbReference type="CDD" id="cd13128">
    <property type="entry name" value="MATE_Wzx_like"/>
    <property type="match status" value="1"/>
</dbReference>
<dbReference type="EMBL" id="JENJ01000022">
    <property type="protein sequence ID" value="KGM96434.1"/>
    <property type="molecule type" value="Genomic_DNA"/>
</dbReference>
<comment type="subcellular location">
    <subcellularLocation>
        <location evidence="1">Cell membrane</location>
        <topology evidence="1">Multi-pass membrane protein</topology>
    </subcellularLocation>
</comment>
<dbReference type="RefSeq" id="WP_039254809.1">
    <property type="nucleotide sequence ID" value="NZ_JENJ01000022.1"/>
</dbReference>
<feature type="transmembrane region" description="Helical" evidence="6">
    <location>
        <begin position="77"/>
        <end position="97"/>
    </location>
</feature>
<evidence type="ECO:0000256" key="1">
    <source>
        <dbReference type="ARBA" id="ARBA00004651"/>
    </source>
</evidence>